<protein>
    <submittedName>
        <fullName evidence="2">Uncharacterized protein</fullName>
    </submittedName>
</protein>
<feature type="compositionally biased region" description="Low complexity" evidence="1">
    <location>
        <begin position="218"/>
        <end position="232"/>
    </location>
</feature>
<dbReference type="EMBL" id="CM029038">
    <property type="protein sequence ID" value="KAG2650983.1"/>
    <property type="molecule type" value="Genomic_DNA"/>
</dbReference>
<reference evidence="2" key="1">
    <citation type="submission" date="2020-05" db="EMBL/GenBank/DDBJ databases">
        <title>WGS assembly of Panicum virgatum.</title>
        <authorList>
            <person name="Lovell J.T."/>
            <person name="Jenkins J."/>
            <person name="Shu S."/>
            <person name="Juenger T.E."/>
            <person name="Schmutz J."/>
        </authorList>
    </citation>
    <scope>NUCLEOTIDE SEQUENCE</scope>
    <source>
        <strain evidence="2">AP13</strain>
    </source>
</reference>
<keyword evidence="3" id="KW-1185">Reference proteome</keyword>
<name>A0A8T0X147_PANVG</name>
<dbReference type="Proteomes" id="UP000823388">
    <property type="component" value="Chromosome 1N"/>
</dbReference>
<evidence type="ECO:0000313" key="3">
    <source>
        <dbReference type="Proteomes" id="UP000823388"/>
    </source>
</evidence>
<sequence>MVKKKLINTSHKSQVTAPLIVLSTSLSPAPDGDTSGPREVGERAATPAQRIRAEASGAAHGSDLDGSAHARPGHAARLPPGRSVGPAARKVFKSPRSRGGATTRASPGGRPRSPWPSSRGYPRSEPRKGARRRAAAVGSPAIPDTRTKARLERLEGQRATALWAVTWRPRGPTGRGQGRGFSPARPPIGLRGHVAAWALDHPRDCRTRPPAPRPHPAAPLLSSAPGRPSPRLAVPPSACNHQLPAPTNRLGTSRRPP</sequence>
<feature type="region of interest" description="Disordered" evidence="1">
    <location>
        <begin position="165"/>
        <end position="187"/>
    </location>
</feature>
<organism evidence="2 3">
    <name type="scientific">Panicum virgatum</name>
    <name type="common">Blackwell switchgrass</name>
    <dbReference type="NCBI Taxonomy" id="38727"/>
    <lineage>
        <taxon>Eukaryota</taxon>
        <taxon>Viridiplantae</taxon>
        <taxon>Streptophyta</taxon>
        <taxon>Embryophyta</taxon>
        <taxon>Tracheophyta</taxon>
        <taxon>Spermatophyta</taxon>
        <taxon>Magnoliopsida</taxon>
        <taxon>Liliopsida</taxon>
        <taxon>Poales</taxon>
        <taxon>Poaceae</taxon>
        <taxon>PACMAD clade</taxon>
        <taxon>Panicoideae</taxon>
        <taxon>Panicodae</taxon>
        <taxon>Paniceae</taxon>
        <taxon>Panicinae</taxon>
        <taxon>Panicum</taxon>
        <taxon>Panicum sect. Hiantes</taxon>
    </lineage>
</organism>
<proteinExistence type="predicted"/>
<evidence type="ECO:0000256" key="1">
    <source>
        <dbReference type="SAM" id="MobiDB-lite"/>
    </source>
</evidence>
<dbReference type="AlphaFoldDB" id="A0A8T0X147"/>
<feature type="region of interest" description="Disordered" evidence="1">
    <location>
        <begin position="202"/>
        <end position="257"/>
    </location>
</feature>
<comment type="caution">
    <text evidence="2">The sequence shown here is derived from an EMBL/GenBank/DDBJ whole genome shotgun (WGS) entry which is preliminary data.</text>
</comment>
<gene>
    <name evidence="2" type="ORF">PVAP13_1NG418719</name>
</gene>
<feature type="compositionally biased region" description="Low complexity" evidence="1">
    <location>
        <begin position="104"/>
        <end position="121"/>
    </location>
</feature>
<accession>A0A8T0X147</accession>
<evidence type="ECO:0000313" key="2">
    <source>
        <dbReference type="EMBL" id="KAG2650983.1"/>
    </source>
</evidence>
<feature type="region of interest" description="Disordered" evidence="1">
    <location>
        <begin position="24"/>
        <end position="153"/>
    </location>
</feature>